<feature type="signal peptide" evidence="1">
    <location>
        <begin position="1"/>
        <end position="19"/>
    </location>
</feature>
<dbReference type="Proteomes" id="UP000238220">
    <property type="component" value="Unassembled WGS sequence"/>
</dbReference>
<reference evidence="3 4" key="1">
    <citation type="submission" date="2018-02" db="EMBL/GenBank/DDBJ databases">
        <title>Genome sequencing of Solimonas sp. HR-BB.</title>
        <authorList>
            <person name="Lee Y."/>
            <person name="Jeon C.O."/>
        </authorList>
    </citation>
    <scope>NUCLEOTIDE SEQUENCE [LARGE SCALE GENOMIC DNA]</scope>
    <source>
        <strain evidence="3 4">HR-BB</strain>
    </source>
</reference>
<dbReference type="OrthoDB" id="9803781at2"/>
<organism evidence="3 4">
    <name type="scientific">Solimonas fluminis</name>
    <dbReference type="NCBI Taxonomy" id="2086571"/>
    <lineage>
        <taxon>Bacteria</taxon>
        <taxon>Pseudomonadati</taxon>
        <taxon>Pseudomonadota</taxon>
        <taxon>Gammaproteobacteria</taxon>
        <taxon>Nevskiales</taxon>
        <taxon>Nevskiaceae</taxon>
        <taxon>Solimonas</taxon>
    </lineage>
</organism>
<comment type="caution">
    <text evidence="3">The sequence shown here is derived from an EMBL/GenBank/DDBJ whole genome shotgun (WGS) entry which is preliminary data.</text>
</comment>
<protein>
    <recommendedName>
        <fullName evidence="2">Uncharacterized protein TP-0789 domain-containing protein</fullName>
    </recommendedName>
</protein>
<dbReference type="Gene3D" id="2.50.20.10">
    <property type="entry name" value="Lipoprotein localisation LolA/LolB/LppX"/>
    <property type="match status" value="1"/>
</dbReference>
<dbReference type="InterPro" id="IPR033399">
    <property type="entry name" value="TP_0789-like"/>
</dbReference>
<keyword evidence="4" id="KW-1185">Reference proteome</keyword>
<name>A0A2S5TL45_9GAMM</name>
<dbReference type="CDD" id="cd16329">
    <property type="entry name" value="LolA_like"/>
    <property type="match status" value="1"/>
</dbReference>
<evidence type="ECO:0000313" key="3">
    <source>
        <dbReference type="EMBL" id="PPE75716.1"/>
    </source>
</evidence>
<dbReference type="AlphaFoldDB" id="A0A2S5TL45"/>
<gene>
    <name evidence="3" type="ORF">C3942_02145</name>
</gene>
<feature type="domain" description="Uncharacterized protein TP-0789" evidence="2">
    <location>
        <begin position="73"/>
        <end position="252"/>
    </location>
</feature>
<evidence type="ECO:0000256" key="1">
    <source>
        <dbReference type="SAM" id="SignalP"/>
    </source>
</evidence>
<sequence>MKYGFLLAVGLLLSLPAQAAKDAREVFDCMKANIPQTLRIQEIQLDATDRTGGVRSLRGKVYAKREEGLIRVMLRVSEPANVAGAAYLVRETGQREDDMYVFLPAVNRVRHVTGNFANGALLGTDFSYVEIKLVQNAFTGAAGTLEAPEKIDGRTADVVTLKAPGGDKAAYSQVKIWVDQKTCVALKAEFFNGGAPVKRLTAPAAGLKQTGKLWYASAMEMRDLKEGTFTTLNITGVSSDVELGNKPFDPNAFYIGR</sequence>
<dbReference type="RefSeq" id="WP_104228681.1">
    <property type="nucleotide sequence ID" value="NZ_PSNW01000001.1"/>
</dbReference>
<proteinExistence type="predicted"/>
<dbReference type="Pfam" id="PF17131">
    <property type="entry name" value="LolA_like"/>
    <property type="match status" value="1"/>
</dbReference>
<dbReference type="EMBL" id="PSNW01000001">
    <property type="protein sequence ID" value="PPE75716.1"/>
    <property type="molecule type" value="Genomic_DNA"/>
</dbReference>
<accession>A0A2S5TL45</accession>
<evidence type="ECO:0000259" key="2">
    <source>
        <dbReference type="Pfam" id="PF17131"/>
    </source>
</evidence>
<evidence type="ECO:0000313" key="4">
    <source>
        <dbReference type="Proteomes" id="UP000238220"/>
    </source>
</evidence>
<feature type="chain" id="PRO_5015453675" description="Uncharacterized protein TP-0789 domain-containing protein" evidence="1">
    <location>
        <begin position="20"/>
        <end position="257"/>
    </location>
</feature>
<keyword evidence="1" id="KW-0732">Signal</keyword>